<organism evidence="1 2">
    <name type="scientific">Stephania cephalantha</name>
    <dbReference type="NCBI Taxonomy" id="152367"/>
    <lineage>
        <taxon>Eukaryota</taxon>
        <taxon>Viridiplantae</taxon>
        <taxon>Streptophyta</taxon>
        <taxon>Embryophyta</taxon>
        <taxon>Tracheophyta</taxon>
        <taxon>Spermatophyta</taxon>
        <taxon>Magnoliopsida</taxon>
        <taxon>Ranunculales</taxon>
        <taxon>Menispermaceae</taxon>
        <taxon>Menispermoideae</taxon>
        <taxon>Cissampelideae</taxon>
        <taxon>Stephania</taxon>
    </lineage>
</organism>
<comment type="caution">
    <text evidence="1">The sequence shown here is derived from an EMBL/GenBank/DDBJ whole genome shotgun (WGS) entry which is preliminary data.</text>
</comment>
<reference evidence="1 2" key="1">
    <citation type="submission" date="2024-01" db="EMBL/GenBank/DDBJ databases">
        <title>Genome assemblies of Stephania.</title>
        <authorList>
            <person name="Yang L."/>
        </authorList>
    </citation>
    <scope>NUCLEOTIDE SEQUENCE [LARGE SCALE GENOMIC DNA]</scope>
    <source>
        <strain evidence="1">JXDWG</strain>
        <tissue evidence="1">Leaf</tissue>
    </source>
</reference>
<name>A0AAP0F3W9_9MAGN</name>
<dbReference type="EMBL" id="JBBNAG010000009">
    <property type="protein sequence ID" value="KAK9104845.1"/>
    <property type="molecule type" value="Genomic_DNA"/>
</dbReference>
<protein>
    <submittedName>
        <fullName evidence="1">Uncharacterized protein</fullName>
    </submittedName>
</protein>
<evidence type="ECO:0000313" key="1">
    <source>
        <dbReference type="EMBL" id="KAK9104845.1"/>
    </source>
</evidence>
<accession>A0AAP0F3W9</accession>
<evidence type="ECO:0000313" key="2">
    <source>
        <dbReference type="Proteomes" id="UP001419268"/>
    </source>
</evidence>
<sequence length="147" mass="16636">MFYRKQWKLLLHVLQWLLRRKNNVRKKLNQKKAHGTVGNKEVSLVLCIDGGTRWPSLVSSCSKELFAGFTALAPTLGALVPKNWSGRVSSCENRHRYVVGSLRFFASLGVLELDLQEAKWLEELLTSKNLNSKPLEKTTTKASLQLA</sequence>
<proteinExistence type="predicted"/>
<keyword evidence="2" id="KW-1185">Reference proteome</keyword>
<gene>
    <name evidence="1" type="ORF">Scep_021689</name>
</gene>
<dbReference type="Proteomes" id="UP001419268">
    <property type="component" value="Unassembled WGS sequence"/>
</dbReference>
<dbReference type="AlphaFoldDB" id="A0AAP0F3W9"/>